<feature type="non-terminal residue" evidence="1">
    <location>
        <position position="1"/>
    </location>
</feature>
<proteinExistence type="predicted"/>
<dbReference type="AlphaFoldDB" id="A0AAV5V114"/>
<sequence>YPTKFSFIFSHFCRNQIQAYFACEQRAVFIDFSSLPLIFALRSVCKKWISQHSNVSKTCACLSMKLKLYRTIMHSIFVYYTFRKRLL</sequence>
<evidence type="ECO:0000313" key="2">
    <source>
        <dbReference type="Proteomes" id="UP001432322"/>
    </source>
</evidence>
<dbReference type="Proteomes" id="UP001432322">
    <property type="component" value="Unassembled WGS sequence"/>
</dbReference>
<organism evidence="1 2">
    <name type="scientific">Pristionchus fissidentatus</name>
    <dbReference type="NCBI Taxonomy" id="1538716"/>
    <lineage>
        <taxon>Eukaryota</taxon>
        <taxon>Metazoa</taxon>
        <taxon>Ecdysozoa</taxon>
        <taxon>Nematoda</taxon>
        <taxon>Chromadorea</taxon>
        <taxon>Rhabditida</taxon>
        <taxon>Rhabditina</taxon>
        <taxon>Diplogasteromorpha</taxon>
        <taxon>Diplogasteroidea</taxon>
        <taxon>Neodiplogasteridae</taxon>
        <taxon>Pristionchus</taxon>
    </lineage>
</organism>
<reference evidence="1" key="1">
    <citation type="submission" date="2023-10" db="EMBL/GenBank/DDBJ databases">
        <title>Genome assembly of Pristionchus species.</title>
        <authorList>
            <person name="Yoshida K."/>
            <person name="Sommer R.J."/>
        </authorList>
    </citation>
    <scope>NUCLEOTIDE SEQUENCE</scope>
    <source>
        <strain evidence="1">RS5133</strain>
    </source>
</reference>
<accession>A0AAV5V114</accession>
<name>A0AAV5V114_9BILA</name>
<dbReference type="EMBL" id="BTSY01000002">
    <property type="protein sequence ID" value="GMT13016.1"/>
    <property type="molecule type" value="Genomic_DNA"/>
</dbReference>
<comment type="caution">
    <text evidence="1">The sequence shown here is derived from an EMBL/GenBank/DDBJ whole genome shotgun (WGS) entry which is preliminary data.</text>
</comment>
<protein>
    <submittedName>
        <fullName evidence="1">Uncharacterized protein</fullName>
    </submittedName>
</protein>
<evidence type="ECO:0000313" key="1">
    <source>
        <dbReference type="EMBL" id="GMT13016.1"/>
    </source>
</evidence>
<gene>
    <name evidence="1" type="ORF">PFISCL1PPCAC_4313</name>
</gene>
<keyword evidence="2" id="KW-1185">Reference proteome</keyword>